<dbReference type="GeneID" id="38116109"/>
<name>A0A3D8RXU5_9EURO</name>
<dbReference type="RefSeq" id="XP_026603587.1">
    <property type="nucleotide sequence ID" value="XM_026747755.1"/>
</dbReference>
<dbReference type="OrthoDB" id="1577640at2759"/>
<dbReference type="AlphaFoldDB" id="A0A3D8RXU5"/>
<evidence type="ECO:0008006" key="3">
    <source>
        <dbReference type="Google" id="ProtNLM"/>
    </source>
</evidence>
<sequence length="903" mass="101781">MADPAGLIALGIESCKLIVQYIDKWRSFDDDLDNIKVKAEGLLSTLKLISSLLSQNPAIQPMIAAEIGAKVLENEQWITKITNRVAKWSLATQNTGLSDKVRSAGKKITYPFRREALLDTVNILEGLQMNLHTALLALQLQQASLLVQQTHLVQTLGASTLSALQRHEAGFNSIESAIRNLRTPQPPVALGTLSRTQHAVTPRRRMCLCPEISSLIQIHQRSCPLNRGSAGSNSWTKRFAFASQWLGISVEAMISISRAANGFMICPSLRYHPIVSKDSPAFLILYRSPIGWEHGPPDWDNFDETVIHDLRQLFEAKKASPLDRAADGSTLLHAACWQFYVVTVLKRRSWMKNLAVIDYLVDAGCPVNEVSSGFYGSADYTPLDCLVNPWMTSDAISHMIDLGAVITEAPLLRDNNRVVLQEAFTRKEEGFLVSDIVHAVLSRSIHSLNSLLNAKATTSTGDPNIDPSSLLKLSLCWHDGFQALLEAYPDADKVKVLESAIASDDLEVTEALLKLDTALPGRSLSLSNSTEMERLVLDSFITRRKRLLELAQNTLPLHVQDETGMKRGILPDYNAMDVYLEVRARSTYSVTALEPIDDRSIYHSLMHSTNTILETLYQAGFHDINALSGGYSPLFLRMGSNFDINGTIIQEPWTRNIDRILWFVGKGATPISEYMEAKITYHHLVALELIHQLLRFASTRTTTLPEKISEEFSDLSVRHRDIVKSALLTGWHDECQCFCSLEGCTPFSWAFRHWFGRLKFVWMHMTEVACYHQNMAAIMEALVKEISPALDSARDVIRLFTFTDLSLTHTCCRVDISLRLYHNTLPFEHGDAREIHDEERFLLEDFEKLLEQLYEDYDSLSVPLWDFIETHWCKRIWDYLEQGGETVDKDALCVLFSKKVGEI</sequence>
<evidence type="ECO:0000313" key="1">
    <source>
        <dbReference type="EMBL" id="RDW78887.1"/>
    </source>
</evidence>
<gene>
    <name evidence="1" type="ORF">DSM5745_05739</name>
</gene>
<proteinExistence type="predicted"/>
<dbReference type="EMBL" id="PVWQ01000006">
    <property type="protein sequence ID" value="RDW78887.1"/>
    <property type="molecule type" value="Genomic_DNA"/>
</dbReference>
<dbReference type="InterPro" id="IPR036770">
    <property type="entry name" value="Ankyrin_rpt-contain_sf"/>
</dbReference>
<protein>
    <recommendedName>
        <fullName evidence="3">Fungal N-terminal domain-containing protein</fullName>
    </recommendedName>
</protein>
<accession>A0A3D8RXU5</accession>
<organism evidence="1 2">
    <name type="scientific">Aspergillus mulundensis</name>
    <dbReference type="NCBI Taxonomy" id="1810919"/>
    <lineage>
        <taxon>Eukaryota</taxon>
        <taxon>Fungi</taxon>
        <taxon>Dikarya</taxon>
        <taxon>Ascomycota</taxon>
        <taxon>Pezizomycotina</taxon>
        <taxon>Eurotiomycetes</taxon>
        <taxon>Eurotiomycetidae</taxon>
        <taxon>Eurotiales</taxon>
        <taxon>Aspergillaceae</taxon>
        <taxon>Aspergillus</taxon>
        <taxon>Aspergillus subgen. Nidulantes</taxon>
    </lineage>
</organism>
<reference evidence="1 2" key="1">
    <citation type="journal article" date="2018" name="IMA Fungus">
        <title>IMA Genome-F 9: Draft genome sequence of Annulohypoxylon stygium, Aspergillus mulundensis, Berkeleyomyces basicola (syn. Thielaviopsis basicola), Ceratocystis smalleyi, two Cercospora beticola strains, Coleophoma cylindrospora, Fusarium fracticaudum, Phialophora cf. hyalina, and Morchella septimelata.</title>
        <authorList>
            <person name="Wingfield B.D."/>
            <person name="Bills G.F."/>
            <person name="Dong Y."/>
            <person name="Huang W."/>
            <person name="Nel W.J."/>
            <person name="Swalarsk-Parry B.S."/>
            <person name="Vaghefi N."/>
            <person name="Wilken P.M."/>
            <person name="An Z."/>
            <person name="de Beer Z.W."/>
            <person name="De Vos L."/>
            <person name="Chen L."/>
            <person name="Duong T.A."/>
            <person name="Gao Y."/>
            <person name="Hammerbacher A."/>
            <person name="Kikkert J.R."/>
            <person name="Li Y."/>
            <person name="Li H."/>
            <person name="Li K."/>
            <person name="Li Q."/>
            <person name="Liu X."/>
            <person name="Ma X."/>
            <person name="Naidoo K."/>
            <person name="Pethybridge S.J."/>
            <person name="Sun J."/>
            <person name="Steenkamp E.T."/>
            <person name="van der Nest M.A."/>
            <person name="van Wyk S."/>
            <person name="Wingfield M.J."/>
            <person name="Xiong C."/>
            <person name="Yue Q."/>
            <person name="Zhang X."/>
        </authorList>
    </citation>
    <scope>NUCLEOTIDE SEQUENCE [LARGE SCALE GENOMIC DNA]</scope>
    <source>
        <strain evidence="1 2">DSM 5745</strain>
    </source>
</reference>
<keyword evidence="2" id="KW-1185">Reference proteome</keyword>
<evidence type="ECO:0000313" key="2">
    <source>
        <dbReference type="Proteomes" id="UP000256690"/>
    </source>
</evidence>
<dbReference type="Gene3D" id="1.25.40.20">
    <property type="entry name" value="Ankyrin repeat-containing domain"/>
    <property type="match status" value="1"/>
</dbReference>
<dbReference type="Proteomes" id="UP000256690">
    <property type="component" value="Unassembled WGS sequence"/>
</dbReference>
<comment type="caution">
    <text evidence="1">The sequence shown here is derived from an EMBL/GenBank/DDBJ whole genome shotgun (WGS) entry which is preliminary data.</text>
</comment>